<dbReference type="PANTHER" id="PTHR40940:SF2">
    <property type="entry name" value="BATD"/>
    <property type="match status" value="1"/>
</dbReference>
<dbReference type="EMBL" id="SAXT01000005">
    <property type="protein sequence ID" value="TXJ12092.1"/>
    <property type="molecule type" value="Genomic_DNA"/>
</dbReference>
<keyword evidence="1" id="KW-0472">Membrane</keyword>
<keyword evidence="1" id="KW-0812">Transmembrane</keyword>
<proteinExistence type="predicted"/>
<dbReference type="InterPro" id="IPR025738">
    <property type="entry name" value="BatD"/>
</dbReference>
<dbReference type="Pfam" id="PF13584">
    <property type="entry name" value="BatD"/>
    <property type="match status" value="2"/>
</dbReference>
<name>A0A5C8CK56_9SPIR</name>
<evidence type="ECO:0000313" key="3">
    <source>
        <dbReference type="Proteomes" id="UP000325116"/>
    </source>
</evidence>
<comment type="caution">
    <text evidence="2">The sequence shown here is derived from an EMBL/GenBank/DDBJ whole genome shotgun (WGS) entry which is preliminary data.</text>
</comment>
<gene>
    <name evidence="2" type="ORF">EPJ80_10425</name>
</gene>
<dbReference type="Proteomes" id="UP000325116">
    <property type="component" value="Unassembled WGS sequence"/>
</dbReference>
<feature type="transmembrane region" description="Helical" evidence="1">
    <location>
        <begin position="446"/>
        <end position="463"/>
    </location>
</feature>
<protein>
    <submittedName>
        <fullName evidence="2">Aerotolerance protein</fullName>
    </submittedName>
</protein>
<dbReference type="AlphaFoldDB" id="A0A5C8CK56"/>
<reference evidence="2 3" key="1">
    <citation type="journal article" date="1992" name="Lakartidningen">
        <title>[Penicillin V and not amoxicillin is the first choice preparation in acute otitis].</title>
        <authorList>
            <person name="Kamme C."/>
            <person name="Lundgren K."/>
            <person name="Prellner K."/>
        </authorList>
    </citation>
    <scope>NUCLEOTIDE SEQUENCE [LARGE SCALE GENOMIC DNA]</scope>
    <source>
        <strain evidence="2 3">W1</strain>
    </source>
</reference>
<accession>A0A5C8CK56</accession>
<keyword evidence="1" id="KW-1133">Transmembrane helix</keyword>
<organism evidence="2 3">
    <name type="scientific">Brachyspira aalborgi</name>
    <dbReference type="NCBI Taxonomy" id="29522"/>
    <lineage>
        <taxon>Bacteria</taxon>
        <taxon>Pseudomonadati</taxon>
        <taxon>Spirochaetota</taxon>
        <taxon>Spirochaetia</taxon>
        <taxon>Brachyspirales</taxon>
        <taxon>Brachyspiraceae</taxon>
        <taxon>Brachyspira</taxon>
    </lineage>
</organism>
<sequence length="575" mass="66488">MAEAELTKIGKLFFLIFLLIFLISFKSLFAQTTITAKLSDDKIGVGEIFTLSVTIDNSVGKITIPDIDGLMLRGTSKSVNMMYSSGSLKTIQTYSYNYVAIKEGFYTIDKITVKANNNTYIANPVSIEVVSDSVRNSILNKPEGDSFERFMNYREDIIVNNTINKKEFYIYEPIYIEQKAYSHVPVNVIGISKIPDRNDFLVYTDSSERNSYTEIIDGKRVNVIPLKKEVLFAVKQGEKNILTTPFVFEKNNMFYDRIQYGEEEFDIKILSLPSAKDYKNFSGAVGDFKFNTKINKTNINIGDEILISIEVIGEGNISIINMPNLNDDIKNYFSVYQPKIFETNWFENNKMIGKKTKEYILVATNKGNYTIKNIDFCYFSPKDKSYTNIYAKNINLFIDGNKNYNNSQATLNIGNDTKKTEIMQIRNNIIKKQNDKNFKLLNINIIYIYVLLMIAISIIIYNFEKIKKLKFLNGNDKISNMDEILEYYNKKNRIEYCKAIKEFLIKNINKKFNIDSNADIYKELKNKNVDEETIKNIKDIIDSCQFELYSGNSINKNEDYHTKAINILRETDKLK</sequence>
<evidence type="ECO:0000313" key="2">
    <source>
        <dbReference type="EMBL" id="TXJ12092.1"/>
    </source>
</evidence>
<dbReference type="PANTHER" id="PTHR40940">
    <property type="entry name" value="PROTEIN BATD-RELATED"/>
    <property type="match status" value="1"/>
</dbReference>
<evidence type="ECO:0000256" key="1">
    <source>
        <dbReference type="SAM" id="Phobius"/>
    </source>
</evidence>